<protein>
    <recommendedName>
        <fullName evidence="2">Serine aminopeptidase S33 domain-containing protein</fullName>
    </recommendedName>
</protein>
<name>A0A1F5YGG4_9BACT</name>
<organism evidence="3 4">
    <name type="scientific">Candidatus Gottesmanbacteria bacterium RBG_13_37_7</name>
    <dbReference type="NCBI Taxonomy" id="1798369"/>
    <lineage>
        <taxon>Bacteria</taxon>
        <taxon>Candidatus Gottesmaniibacteriota</taxon>
    </lineage>
</organism>
<dbReference type="Pfam" id="PF12146">
    <property type="entry name" value="Hydrolase_4"/>
    <property type="match status" value="1"/>
</dbReference>
<dbReference type="AlphaFoldDB" id="A0A1F5YGG4"/>
<dbReference type="EMBL" id="MFIY01000061">
    <property type="protein sequence ID" value="OGF99277.1"/>
    <property type="molecule type" value="Genomic_DNA"/>
</dbReference>
<dbReference type="PANTHER" id="PTHR43798">
    <property type="entry name" value="MONOACYLGLYCEROL LIPASE"/>
    <property type="match status" value="1"/>
</dbReference>
<dbReference type="InterPro" id="IPR050266">
    <property type="entry name" value="AB_hydrolase_sf"/>
</dbReference>
<reference evidence="3 4" key="1">
    <citation type="journal article" date="2016" name="Nat. Commun.">
        <title>Thousands of microbial genomes shed light on interconnected biogeochemical processes in an aquifer system.</title>
        <authorList>
            <person name="Anantharaman K."/>
            <person name="Brown C.T."/>
            <person name="Hug L.A."/>
            <person name="Sharon I."/>
            <person name="Castelle C.J."/>
            <person name="Probst A.J."/>
            <person name="Thomas B.C."/>
            <person name="Singh A."/>
            <person name="Wilkins M.J."/>
            <person name="Karaoz U."/>
            <person name="Brodie E.L."/>
            <person name="Williams K.H."/>
            <person name="Hubbard S.S."/>
            <person name="Banfield J.F."/>
        </authorList>
    </citation>
    <scope>NUCLEOTIDE SEQUENCE [LARGE SCALE GENOMIC DNA]</scope>
</reference>
<dbReference type="InterPro" id="IPR029058">
    <property type="entry name" value="AB_hydrolase_fold"/>
</dbReference>
<evidence type="ECO:0000313" key="3">
    <source>
        <dbReference type="EMBL" id="OGF99277.1"/>
    </source>
</evidence>
<evidence type="ECO:0000259" key="2">
    <source>
        <dbReference type="Pfam" id="PF12146"/>
    </source>
</evidence>
<feature type="transmembrane region" description="Helical" evidence="1">
    <location>
        <begin position="116"/>
        <end position="137"/>
    </location>
</feature>
<evidence type="ECO:0000313" key="4">
    <source>
        <dbReference type="Proteomes" id="UP000178230"/>
    </source>
</evidence>
<proteinExistence type="predicted"/>
<keyword evidence="1" id="KW-0812">Transmembrane</keyword>
<dbReference type="InterPro" id="IPR000073">
    <property type="entry name" value="AB_hydrolase_1"/>
</dbReference>
<sequence>MSKYPVVILHGWNLYSEKYQILRSTLVKEGFKVYIPDLPGFGKRIVPKTAYNIDDYVDFVLDYLKSNKIKKCIIIGHSFGGRVAVKLAARYPYYLDRLILTGTPGFVPVNKARITVFYLIAKIGKILLFFLPPLLIFKNTLRKIIYRLAKSSDYLHVEGVMKDTFKSVIKEDLISSMLKIKTPTLLVWGKDDRIVPVSIAQKMESAIIASSLTVIPNASHKVPYQDPDKFYLSIRKFISK</sequence>
<dbReference type="Proteomes" id="UP000178230">
    <property type="component" value="Unassembled WGS sequence"/>
</dbReference>
<dbReference type="PRINTS" id="PR00111">
    <property type="entry name" value="ABHYDROLASE"/>
</dbReference>
<evidence type="ECO:0000256" key="1">
    <source>
        <dbReference type="SAM" id="Phobius"/>
    </source>
</evidence>
<keyword evidence="1" id="KW-1133">Transmembrane helix</keyword>
<accession>A0A1F5YGG4</accession>
<comment type="caution">
    <text evidence="3">The sequence shown here is derived from an EMBL/GenBank/DDBJ whole genome shotgun (WGS) entry which is preliminary data.</text>
</comment>
<feature type="domain" description="Serine aminopeptidase S33" evidence="2">
    <location>
        <begin position="6"/>
        <end position="222"/>
    </location>
</feature>
<dbReference type="SUPFAM" id="SSF53474">
    <property type="entry name" value="alpha/beta-Hydrolases"/>
    <property type="match status" value="1"/>
</dbReference>
<dbReference type="InterPro" id="IPR022742">
    <property type="entry name" value="Hydrolase_4"/>
</dbReference>
<gene>
    <name evidence="3" type="ORF">A2Y99_01145</name>
</gene>
<keyword evidence="1" id="KW-0472">Membrane</keyword>
<dbReference type="Gene3D" id="3.40.50.1820">
    <property type="entry name" value="alpha/beta hydrolase"/>
    <property type="match status" value="1"/>
</dbReference>